<dbReference type="EMBL" id="CP033116">
    <property type="protein sequence ID" value="QFY56393.1"/>
    <property type="molecule type" value="Genomic_DNA"/>
</dbReference>
<keyword evidence="7" id="KW-1185">Reference proteome</keyword>
<evidence type="ECO:0000313" key="5">
    <source>
        <dbReference type="EMBL" id="QFY56393.1"/>
    </source>
</evidence>
<feature type="transmembrane region" description="Helical" evidence="2">
    <location>
        <begin position="102"/>
        <end position="121"/>
    </location>
</feature>
<dbReference type="EMBL" id="NWMT01000088">
    <property type="protein sequence ID" value="PCC99746.1"/>
    <property type="molecule type" value="Genomic_DNA"/>
</dbReference>
<keyword evidence="1" id="KW-0175">Coiled coil</keyword>
<accession>A0AA91U492</accession>
<evidence type="ECO:0000256" key="1">
    <source>
        <dbReference type="SAM" id="Coils"/>
    </source>
</evidence>
<proteinExistence type="predicted"/>
<name>A0AA91U492_9GAMM</name>
<keyword evidence="2" id="KW-0472">Membrane</keyword>
<evidence type="ECO:0000256" key="3">
    <source>
        <dbReference type="SAM" id="SignalP"/>
    </source>
</evidence>
<reference evidence="4 6" key="1">
    <citation type="submission" date="2017-09" db="EMBL/GenBank/DDBJ databases">
        <title>Bacterial and phytoplankton interrelationship in Kongsfjorden, an Arctic fjord.</title>
        <authorList>
            <person name="Sinha R."/>
            <person name="Krishnan K."/>
        </authorList>
    </citation>
    <scope>NUCLEOTIDE SEQUENCE [LARGE SCALE GENOMIC DNA]</scope>
    <source>
        <strain evidence="4 6">58</strain>
    </source>
</reference>
<dbReference type="AlphaFoldDB" id="A0AA91U492"/>
<evidence type="ECO:0000256" key="2">
    <source>
        <dbReference type="SAM" id="Phobius"/>
    </source>
</evidence>
<keyword evidence="2" id="KW-1133">Transmembrane helix</keyword>
<feature type="signal peptide" evidence="3">
    <location>
        <begin position="1"/>
        <end position="22"/>
    </location>
</feature>
<reference evidence="5 7" key="2">
    <citation type="submission" date="2018-10" db="EMBL/GenBank/DDBJ databases">
        <title>Complete genome sequence of Pseudomonas pelagia strain Kongs-67.</title>
        <authorList>
            <person name="Sinha R.K."/>
            <person name="Krishnan K."/>
        </authorList>
    </citation>
    <scope>NUCLEOTIDE SEQUENCE [LARGE SCALE GENOMIC DNA]</scope>
    <source>
        <strain evidence="5 7">Kongs-67</strain>
    </source>
</reference>
<feature type="coiled-coil region" evidence="1">
    <location>
        <begin position="40"/>
        <end position="90"/>
    </location>
</feature>
<keyword evidence="3" id="KW-0732">Signal</keyword>
<dbReference type="RefSeq" id="WP_096346076.1">
    <property type="nucleotide sequence ID" value="NZ_CP033116.1"/>
</dbReference>
<dbReference type="Proteomes" id="UP000344571">
    <property type="component" value="Chromosome"/>
</dbReference>
<keyword evidence="2" id="KW-0812">Transmembrane</keyword>
<protein>
    <recommendedName>
        <fullName evidence="8">Translation initiation factor 2</fullName>
    </recommendedName>
</protein>
<gene>
    <name evidence="4" type="ORF">CO192_07945</name>
    <name evidence="5" type="ORF">EAO82_08450</name>
</gene>
<evidence type="ECO:0008006" key="8">
    <source>
        <dbReference type="Google" id="ProtNLM"/>
    </source>
</evidence>
<evidence type="ECO:0000313" key="4">
    <source>
        <dbReference type="EMBL" id="PCC99746.1"/>
    </source>
</evidence>
<evidence type="ECO:0000313" key="7">
    <source>
        <dbReference type="Proteomes" id="UP000344571"/>
    </source>
</evidence>
<sequence>MSRPILALLLLGCLSSPSLSLAQESPTTSVPEPEDVSTDIGTLQAQLAQVEAERQRLAEQLETGTDAELLERLQEQNRELLDARAQTDMQAEALLEAQRQEWFIIGGATVLASLFIGFLLASMGRRGKRNEWLN</sequence>
<feature type="chain" id="PRO_5041734123" description="Translation initiation factor 2" evidence="3">
    <location>
        <begin position="23"/>
        <end position="134"/>
    </location>
</feature>
<organism evidence="4 6">
    <name type="scientific">Halopseudomonas pelagia</name>
    <dbReference type="NCBI Taxonomy" id="553151"/>
    <lineage>
        <taxon>Bacteria</taxon>
        <taxon>Pseudomonadati</taxon>
        <taxon>Pseudomonadota</taxon>
        <taxon>Gammaproteobacteria</taxon>
        <taxon>Pseudomonadales</taxon>
        <taxon>Pseudomonadaceae</taxon>
        <taxon>Halopseudomonas</taxon>
    </lineage>
</organism>
<evidence type="ECO:0000313" key="6">
    <source>
        <dbReference type="Proteomes" id="UP000243750"/>
    </source>
</evidence>
<dbReference type="Proteomes" id="UP000243750">
    <property type="component" value="Unassembled WGS sequence"/>
</dbReference>